<reference evidence="2" key="1">
    <citation type="journal article" date="2014" name="Nat. Genet.">
        <title>Genome of the human hookworm Necator americanus.</title>
        <authorList>
            <person name="Tang Y.T."/>
            <person name="Gao X."/>
            <person name="Rosa B.A."/>
            <person name="Abubucker S."/>
            <person name="Hallsworth-Pepin K."/>
            <person name="Martin J."/>
            <person name="Tyagi R."/>
            <person name="Heizer E."/>
            <person name="Zhang X."/>
            <person name="Bhonagiri-Palsikar V."/>
            <person name="Minx P."/>
            <person name="Warren W.C."/>
            <person name="Wang Q."/>
            <person name="Zhan B."/>
            <person name="Hotez P.J."/>
            <person name="Sternberg P.W."/>
            <person name="Dougall A."/>
            <person name="Gaze S.T."/>
            <person name="Mulvenna J."/>
            <person name="Sotillo J."/>
            <person name="Ranganathan S."/>
            <person name="Rabelo E.M."/>
            <person name="Wilson R.K."/>
            <person name="Felgner P.L."/>
            <person name="Bethony J."/>
            <person name="Hawdon J.M."/>
            <person name="Gasser R.B."/>
            <person name="Loukas A."/>
            <person name="Mitreva M."/>
        </authorList>
    </citation>
    <scope>NUCLEOTIDE SEQUENCE [LARGE SCALE GENOMIC DNA]</scope>
</reference>
<dbReference type="Proteomes" id="UP000053676">
    <property type="component" value="Unassembled WGS sequence"/>
</dbReference>
<dbReference type="AlphaFoldDB" id="W2TVA4"/>
<name>W2TVA4_NECAM</name>
<accession>W2TVA4</accession>
<sequence>MQYQLQFREFSCSSTENNTVPAAEATDAIQDSSSQKEVESIFCIVNESHYYRKVCIAGQVGGQPPVSYTTCSLIYVSGLITKSFGILVSFGTVNNKDEKPKSYDICTYVYNTNGST</sequence>
<organism evidence="1 2">
    <name type="scientific">Necator americanus</name>
    <name type="common">Human hookworm</name>
    <dbReference type="NCBI Taxonomy" id="51031"/>
    <lineage>
        <taxon>Eukaryota</taxon>
        <taxon>Metazoa</taxon>
        <taxon>Ecdysozoa</taxon>
        <taxon>Nematoda</taxon>
        <taxon>Chromadorea</taxon>
        <taxon>Rhabditida</taxon>
        <taxon>Rhabditina</taxon>
        <taxon>Rhabditomorpha</taxon>
        <taxon>Strongyloidea</taxon>
        <taxon>Ancylostomatidae</taxon>
        <taxon>Bunostominae</taxon>
        <taxon>Necator</taxon>
    </lineage>
</organism>
<evidence type="ECO:0000313" key="1">
    <source>
        <dbReference type="EMBL" id="ETN85738.1"/>
    </source>
</evidence>
<evidence type="ECO:0000313" key="2">
    <source>
        <dbReference type="Proteomes" id="UP000053676"/>
    </source>
</evidence>
<protein>
    <submittedName>
        <fullName evidence="1">Uncharacterized protein</fullName>
    </submittedName>
</protein>
<dbReference type="KEGG" id="nai:NECAME_06251"/>
<dbReference type="EMBL" id="KI657676">
    <property type="protein sequence ID" value="ETN85738.1"/>
    <property type="molecule type" value="Genomic_DNA"/>
</dbReference>
<gene>
    <name evidence="1" type="ORF">NECAME_06251</name>
</gene>
<keyword evidence="2" id="KW-1185">Reference proteome</keyword>
<proteinExistence type="predicted"/>